<evidence type="ECO:0000313" key="1">
    <source>
        <dbReference type="EMBL" id="GAG89393.1"/>
    </source>
</evidence>
<protein>
    <submittedName>
        <fullName evidence="1">Uncharacterized protein</fullName>
    </submittedName>
</protein>
<sequence length="38" mass="4329">NEQFYLVGFDNRQQLLDIAGVCYRLNQKTLIAQLQGGT</sequence>
<proteinExistence type="predicted"/>
<accession>X1BYX4</accession>
<reference evidence="1" key="1">
    <citation type="journal article" date="2014" name="Front. Microbiol.">
        <title>High frequency of phylogenetically diverse reductive dehalogenase-homologous genes in deep subseafloor sedimentary metagenomes.</title>
        <authorList>
            <person name="Kawai M."/>
            <person name="Futagami T."/>
            <person name="Toyoda A."/>
            <person name="Takaki Y."/>
            <person name="Nishi S."/>
            <person name="Hori S."/>
            <person name="Arai W."/>
            <person name="Tsubouchi T."/>
            <person name="Morono Y."/>
            <person name="Uchiyama I."/>
            <person name="Ito T."/>
            <person name="Fujiyama A."/>
            <person name="Inagaki F."/>
            <person name="Takami H."/>
        </authorList>
    </citation>
    <scope>NUCLEOTIDE SEQUENCE</scope>
    <source>
        <strain evidence="1">Expedition CK06-06</strain>
    </source>
</reference>
<feature type="non-terminal residue" evidence="1">
    <location>
        <position position="1"/>
    </location>
</feature>
<comment type="caution">
    <text evidence="1">The sequence shown here is derived from an EMBL/GenBank/DDBJ whole genome shotgun (WGS) entry which is preliminary data.</text>
</comment>
<dbReference type="AlphaFoldDB" id="X1BYX4"/>
<name>X1BYX4_9ZZZZ</name>
<gene>
    <name evidence="1" type="ORF">S01H4_22878</name>
</gene>
<dbReference type="EMBL" id="BART01010545">
    <property type="protein sequence ID" value="GAG89393.1"/>
    <property type="molecule type" value="Genomic_DNA"/>
</dbReference>
<organism evidence="1">
    <name type="scientific">marine sediment metagenome</name>
    <dbReference type="NCBI Taxonomy" id="412755"/>
    <lineage>
        <taxon>unclassified sequences</taxon>
        <taxon>metagenomes</taxon>
        <taxon>ecological metagenomes</taxon>
    </lineage>
</organism>